<keyword evidence="10" id="KW-0413">Isomerase</keyword>
<keyword evidence="8" id="KW-0574">Periplasm</keyword>
<feature type="signal peptide" evidence="13">
    <location>
        <begin position="1"/>
        <end position="29"/>
    </location>
</feature>
<comment type="subcellular location">
    <subcellularLocation>
        <location evidence="2">Periplasm</location>
    </subcellularLocation>
</comment>
<accession>A0A4R7NS00</accession>
<comment type="catalytic activity">
    <reaction evidence="1">
        <text>[(1-&gt;4)-beta-D-mannuronosyl](n) = [alginate](n)</text>
        <dbReference type="Rhea" id="RHEA:45572"/>
        <dbReference type="Rhea" id="RHEA-COMP:11264"/>
        <dbReference type="Rhea" id="RHEA-COMP:11270"/>
        <dbReference type="ChEBI" id="CHEBI:58187"/>
        <dbReference type="ChEBI" id="CHEBI:85311"/>
        <dbReference type="EC" id="5.1.3.37"/>
    </reaction>
</comment>
<dbReference type="SMART" id="SM00710">
    <property type="entry name" value="PbH1"/>
    <property type="match status" value="7"/>
</dbReference>
<feature type="chain" id="PRO_5030099467" description="mannuronan 5-epimerase" evidence="13">
    <location>
        <begin position="30"/>
        <end position="532"/>
    </location>
</feature>
<keyword evidence="16" id="KW-1185">Reference proteome</keyword>
<dbReference type="InterPro" id="IPR011050">
    <property type="entry name" value="Pectin_lyase_fold/virulence"/>
</dbReference>
<evidence type="ECO:0000313" key="15">
    <source>
        <dbReference type="EMBL" id="TDU23210.1"/>
    </source>
</evidence>
<dbReference type="Gene3D" id="2.160.20.10">
    <property type="entry name" value="Single-stranded right-handed beta-helix, Pectin lyase-like"/>
    <property type="match status" value="1"/>
</dbReference>
<name>A0A4R7NS00_9GAMM</name>
<dbReference type="GO" id="GO:0042121">
    <property type="term" value="P:alginic acid biosynthetic process"/>
    <property type="evidence" value="ECO:0007669"/>
    <property type="project" value="UniProtKB-KW"/>
</dbReference>
<proteinExistence type="inferred from homology"/>
<dbReference type="Pfam" id="PF13229">
    <property type="entry name" value="Beta_helix"/>
    <property type="match status" value="1"/>
</dbReference>
<keyword evidence="7" id="KW-0677">Repeat</keyword>
<dbReference type="InterPro" id="IPR022441">
    <property type="entry name" value="Para_beta_helix_rpt-2"/>
</dbReference>
<dbReference type="NCBIfam" id="TIGR03804">
    <property type="entry name" value="para_beta_helix"/>
    <property type="match status" value="2"/>
</dbReference>
<dbReference type="GO" id="GO:0016853">
    <property type="term" value="F:isomerase activity"/>
    <property type="evidence" value="ECO:0007669"/>
    <property type="project" value="UniProtKB-KW"/>
</dbReference>
<keyword evidence="9" id="KW-0016">Alginate biosynthesis</keyword>
<protein>
    <recommendedName>
        <fullName evidence="5">mannuronan 5-epimerase</fullName>
        <ecNumber evidence="5">5.1.3.37</ecNumber>
    </recommendedName>
    <alternativeName>
        <fullName evidence="11">Poly(beta-D-mannuronate) C5 epimerase</fullName>
    </alternativeName>
</protein>
<evidence type="ECO:0000256" key="6">
    <source>
        <dbReference type="ARBA" id="ARBA00022729"/>
    </source>
</evidence>
<evidence type="ECO:0000259" key="14">
    <source>
        <dbReference type="SMART" id="SM00722"/>
    </source>
</evidence>
<dbReference type="InterPro" id="IPR006626">
    <property type="entry name" value="PbH1"/>
</dbReference>
<dbReference type="AlphaFoldDB" id="A0A4R7NS00"/>
<dbReference type="NCBIfam" id="NF038177">
    <property type="entry name" value="epimerase_AlgG"/>
    <property type="match status" value="1"/>
</dbReference>
<evidence type="ECO:0000256" key="2">
    <source>
        <dbReference type="ARBA" id="ARBA00004418"/>
    </source>
</evidence>
<sequence>MVLSRSLPLALRRVLVLFLLPASMALATAAKPKPSDDGIDDEAGLKAPPQVGKYIVREASLEGLAVPTPKLPDLAPFTAEAVNAKIKTKPAGHIRYERLVEAVELTEFTGSDGRIVEWAARQPSNPRAIVIDGGYMTPHDLAKALPKEHFEETSEGVFVLRMPLIVAHGATLHIDSKTREFRMSEERGAFLVNDGKLFITQSALLAWREKANGPATFRDAAQFRPFLLSWGGTETYIVGSKVNHLGYAKSKSYGISISQYSPSIADRMKRSHPTGWLIDSEFHDNWYGFYCYEADDVVIARNVYRENILYGIDPHDRSRRLIIAENDAYGTRKKHGIIVSREVNDSWIFRNRSHANALSGIVLDRSSVNNIVADNTTFGNESDGITIYESSDNLLLNNHSVGNKRHGIRVRNSMRLRLYNNRCIGNGSNGVYGHIKDLTGTDRDLALDPFQQNVSLVVVGGQLTHNRSGPVAIDSPLSLELYDVNLLAPTKSVGLKMVGILGELQAEVLDLLVRKRVPVVIEPATGAGREGT</sequence>
<evidence type="ECO:0000256" key="13">
    <source>
        <dbReference type="SAM" id="SignalP"/>
    </source>
</evidence>
<dbReference type="SUPFAM" id="SSF51126">
    <property type="entry name" value="Pectin lyase-like"/>
    <property type="match status" value="1"/>
</dbReference>
<evidence type="ECO:0000256" key="1">
    <source>
        <dbReference type="ARBA" id="ARBA00001550"/>
    </source>
</evidence>
<gene>
    <name evidence="15" type="ORF">DFR24_4733</name>
</gene>
<dbReference type="InterPro" id="IPR012334">
    <property type="entry name" value="Pectin_lyas_fold"/>
</dbReference>
<dbReference type="Proteomes" id="UP000295341">
    <property type="component" value="Unassembled WGS sequence"/>
</dbReference>
<keyword evidence="6 13" id="KW-0732">Signal</keyword>
<comment type="caution">
    <text evidence="15">The sequence shown here is derived from an EMBL/GenBank/DDBJ whole genome shotgun (WGS) entry which is preliminary data.</text>
</comment>
<dbReference type="RefSeq" id="WP_210772598.1">
    <property type="nucleotide sequence ID" value="NZ_MWIN01000025.1"/>
</dbReference>
<dbReference type="SMART" id="SM00722">
    <property type="entry name" value="CASH"/>
    <property type="match status" value="1"/>
</dbReference>
<evidence type="ECO:0000313" key="16">
    <source>
        <dbReference type="Proteomes" id="UP000295341"/>
    </source>
</evidence>
<dbReference type="InterPro" id="IPR006633">
    <property type="entry name" value="Carb-bd_sugar_hydrolysis-dom"/>
</dbReference>
<evidence type="ECO:0000256" key="10">
    <source>
        <dbReference type="ARBA" id="ARBA00023235"/>
    </source>
</evidence>
<evidence type="ECO:0000256" key="11">
    <source>
        <dbReference type="ARBA" id="ARBA00044319"/>
    </source>
</evidence>
<evidence type="ECO:0000256" key="7">
    <source>
        <dbReference type="ARBA" id="ARBA00022737"/>
    </source>
</evidence>
<evidence type="ECO:0000256" key="9">
    <source>
        <dbReference type="ARBA" id="ARBA00022841"/>
    </source>
</evidence>
<comment type="pathway">
    <text evidence="3">Glycan biosynthesis; alginate biosynthesis.</text>
</comment>
<dbReference type="GO" id="GO:0042597">
    <property type="term" value="C:periplasmic space"/>
    <property type="evidence" value="ECO:0007669"/>
    <property type="project" value="UniProtKB-SubCell"/>
</dbReference>
<evidence type="ECO:0000256" key="3">
    <source>
        <dbReference type="ARBA" id="ARBA00005182"/>
    </source>
</evidence>
<dbReference type="InterPro" id="IPR039448">
    <property type="entry name" value="Beta_helix"/>
</dbReference>
<evidence type="ECO:0000256" key="5">
    <source>
        <dbReference type="ARBA" id="ARBA00012124"/>
    </source>
</evidence>
<evidence type="ECO:0000256" key="8">
    <source>
        <dbReference type="ARBA" id="ARBA00022764"/>
    </source>
</evidence>
<evidence type="ECO:0000256" key="12">
    <source>
        <dbReference type="ARBA" id="ARBA00045198"/>
    </source>
</evidence>
<comment type="similarity">
    <text evidence="4">Belongs to the D-mannuronate C5-epimerase family.</text>
</comment>
<comment type="function">
    <text evidence="12">Catalyzes the epimerization of beta-D-mannuronate to alpha-L-guluronate during the synthesis of the linear polysaccharide alginate. In addition, is part of a periplasmic protein complex that protects alginate from degradation by AlgL by channeling the newly formed alginate polymer through a scaffold that transfers the alginate polymer through the periplasmic space to the outer membrane secretin AlgE.</text>
</comment>
<feature type="domain" description="Carbohydrate-binding/sugar hydrolysis" evidence="14">
    <location>
        <begin position="251"/>
        <end position="411"/>
    </location>
</feature>
<reference evidence="15 16" key="1">
    <citation type="submission" date="2019-03" db="EMBL/GenBank/DDBJ databases">
        <title>Genomic Encyclopedia of Type Strains, Phase IV (KMG-IV): sequencing the most valuable type-strain genomes for metagenomic binning, comparative biology and taxonomic classification.</title>
        <authorList>
            <person name="Goeker M."/>
        </authorList>
    </citation>
    <scope>NUCLEOTIDE SEQUENCE [LARGE SCALE GENOMIC DNA]</scope>
    <source>
        <strain evidence="15 16">DSM 26377</strain>
    </source>
</reference>
<evidence type="ECO:0000256" key="4">
    <source>
        <dbReference type="ARBA" id="ARBA00010085"/>
    </source>
</evidence>
<organism evidence="15 16">
    <name type="scientific">Panacagrimonas perspica</name>
    <dbReference type="NCBI Taxonomy" id="381431"/>
    <lineage>
        <taxon>Bacteria</taxon>
        <taxon>Pseudomonadati</taxon>
        <taxon>Pseudomonadota</taxon>
        <taxon>Gammaproteobacteria</taxon>
        <taxon>Nevskiales</taxon>
        <taxon>Nevskiaceae</taxon>
        <taxon>Panacagrimonas</taxon>
    </lineage>
</organism>
<dbReference type="InterPro" id="IPR053409">
    <property type="entry name" value="Mannuronan_C5-epimerase"/>
</dbReference>
<dbReference type="EC" id="5.1.3.37" evidence="5"/>
<dbReference type="EMBL" id="SOBT01000013">
    <property type="protein sequence ID" value="TDU23210.1"/>
    <property type="molecule type" value="Genomic_DNA"/>
</dbReference>